<reference evidence="4" key="1">
    <citation type="journal article" date="2019" name="Gigascience">
        <title>De novo genome assembly of the endangered Acer yangbiense, a plant species with extremely small populations endemic to Yunnan Province, China.</title>
        <authorList>
            <person name="Yang J."/>
            <person name="Wariss H.M."/>
            <person name="Tao L."/>
            <person name="Zhang R."/>
            <person name="Yun Q."/>
            <person name="Hollingsworth P."/>
            <person name="Dao Z."/>
            <person name="Luo G."/>
            <person name="Guo H."/>
            <person name="Ma Y."/>
            <person name="Sun W."/>
        </authorList>
    </citation>
    <scope>NUCLEOTIDE SEQUENCE [LARGE SCALE GENOMIC DNA]</scope>
    <source>
        <strain evidence="4">cv. Malutang</strain>
    </source>
</reference>
<feature type="domain" description="Zinc knuckle CX2CX4HX4C" evidence="2">
    <location>
        <begin position="174"/>
        <end position="221"/>
    </location>
</feature>
<evidence type="ECO:0000313" key="3">
    <source>
        <dbReference type="EMBL" id="TXG70202.1"/>
    </source>
</evidence>
<protein>
    <recommendedName>
        <fullName evidence="5">DUF4283 domain-containing protein</fullName>
    </recommendedName>
</protein>
<evidence type="ECO:0000313" key="4">
    <source>
        <dbReference type="Proteomes" id="UP000323000"/>
    </source>
</evidence>
<sequence length="447" mass="49791">MDSEEISRLCASLSIKGKDEKLWSVKGLLQEATGKKLELCLVGKILTRKHVNREAFRAVIPKIWQTNLDIEVVQDNVFLFYFRNQDDRLRVLAGGPWCFDNGLLVLERPSGVGNINSLAFTRVAFWIQIINAPLLCMTKEMGKFLGQLIGEVVDMDVGVTGECFGKYMRIRVIIDVSKPLKRFLRLELEKGEESMVLLRYEKLPEFCFHYGFIGHSYLECNLVSRDGKRDMGSDFDFGPWLRASNPLENWTDQPWRTTEGGMADNNLGAGYSQSVSRVESQLVGRVLRGGVENMVVNQACGDPVLSDEVVCKPVRVGEVETINGSLKSMECGLHASNMDMQLNEKSAGENFVFQSISESNKAELIGTGKNVSDADNSGCADHSGVEEARVENVIKKKGKWKRWAREGGRREAIPVGESLLDKRCASVISDTEDLVQKKSGGAHEEGL</sequence>
<dbReference type="InterPro" id="IPR025836">
    <property type="entry name" value="Zn_knuckle_CX2CX4HX4C"/>
</dbReference>
<dbReference type="InterPro" id="IPR025558">
    <property type="entry name" value="DUF4283"/>
</dbReference>
<evidence type="ECO:0008006" key="5">
    <source>
        <dbReference type="Google" id="ProtNLM"/>
    </source>
</evidence>
<dbReference type="Pfam" id="PF14392">
    <property type="entry name" value="zf-CCHC_4"/>
    <property type="match status" value="1"/>
</dbReference>
<comment type="caution">
    <text evidence="3">The sequence shown here is derived from an EMBL/GenBank/DDBJ whole genome shotgun (WGS) entry which is preliminary data.</text>
</comment>
<name>A0A5C7IP22_9ROSI</name>
<keyword evidence="4" id="KW-1185">Reference proteome</keyword>
<dbReference type="PANTHER" id="PTHR31286">
    <property type="entry name" value="GLYCINE-RICH CELL WALL STRUCTURAL PROTEIN 1.8-LIKE"/>
    <property type="match status" value="1"/>
</dbReference>
<gene>
    <name evidence="3" type="ORF">EZV62_005137</name>
</gene>
<evidence type="ECO:0000259" key="1">
    <source>
        <dbReference type="Pfam" id="PF14111"/>
    </source>
</evidence>
<accession>A0A5C7IP22</accession>
<dbReference type="PANTHER" id="PTHR31286:SF167">
    <property type="entry name" value="OS09G0268800 PROTEIN"/>
    <property type="match status" value="1"/>
</dbReference>
<dbReference type="EMBL" id="VAHF01000002">
    <property type="protein sequence ID" value="TXG70202.1"/>
    <property type="molecule type" value="Genomic_DNA"/>
</dbReference>
<dbReference type="OrthoDB" id="2219495at2759"/>
<dbReference type="Proteomes" id="UP000323000">
    <property type="component" value="Chromosome 2"/>
</dbReference>
<proteinExistence type="predicted"/>
<dbReference type="AlphaFoldDB" id="A0A5C7IP22"/>
<feature type="domain" description="DUF4283" evidence="1">
    <location>
        <begin position="36"/>
        <end position="108"/>
    </location>
</feature>
<evidence type="ECO:0000259" key="2">
    <source>
        <dbReference type="Pfam" id="PF14392"/>
    </source>
</evidence>
<organism evidence="3 4">
    <name type="scientific">Acer yangbiense</name>
    <dbReference type="NCBI Taxonomy" id="1000413"/>
    <lineage>
        <taxon>Eukaryota</taxon>
        <taxon>Viridiplantae</taxon>
        <taxon>Streptophyta</taxon>
        <taxon>Embryophyta</taxon>
        <taxon>Tracheophyta</taxon>
        <taxon>Spermatophyta</taxon>
        <taxon>Magnoliopsida</taxon>
        <taxon>eudicotyledons</taxon>
        <taxon>Gunneridae</taxon>
        <taxon>Pentapetalae</taxon>
        <taxon>rosids</taxon>
        <taxon>malvids</taxon>
        <taxon>Sapindales</taxon>
        <taxon>Sapindaceae</taxon>
        <taxon>Hippocastanoideae</taxon>
        <taxon>Acereae</taxon>
        <taxon>Acer</taxon>
    </lineage>
</organism>
<dbReference type="InterPro" id="IPR040256">
    <property type="entry name" value="At4g02000-like"/>
</dbReference>
<dbReference type="Pfam" id="PF14111">
    <property type="entry name" value="DUF4283"/>
    <property type="match status" value="1"/>
</dbReference>